<dbReference type="PANTHER" id="PTHR31048">
    <property type="entry name" value="OS03G0233200 PROTEIN"/>
    <property type="match status" value="1"/>
</dbReference>
<feature type="disulfide bond" evidence="2">
    <location>
        <begin position="155"/>
        <end position="216"/>
    </location>
</feature>
<dbReference type="Gene3D" id="2.60.110.10">
    <property type="entry name" value="Thaumatin"/>
    <property type="match status" value="1"/>
</dbReference>
<dbReference type="Proteomes" id="UP001159364">
    <property type="component" value="Linkage Group LG08"/>
</dbReference>
<dbReference type="InterPro" id="IPR001938">
    <property type="entry name" value="Thaumatin"/>
</dbReference>
<evidence type="ECO:0000256" key="1">
    <source>
        <dbReference type="ARBA" id="ARBA00010607"/>
    </source>
</evidence>
<dbReference type="InterPro" id="IPR017949">
    <property type="entry name" value="Thaumatin_CS"/>
</dbReference>
<accession>A0AAV8UFQ6</accession>
<dbReference type="SMART" id="SM00205">
    <property type="entry name" value="THN"/>
    <property type="match status" value="1"/>
</dbReference>
<gene>
    <name evidence="4" type="ORF">K2173_019606</name>
</gene>
<reference evidence="4 5" key="1">
    <citation type="submission" date="2021-09" db="EMBL/GenBank/DDBJ databases">
        <title>Genomic insights and catalytic innovation underlie evolution of tropane alkaloids biosynthesis.</title>
        <authorList>
            <person name="Wang Y.-J."/>
            <person name="Tian T."/>
            <person name="Huang J.-P."/>
            <person name="Huang S.-X."/>
        </authorList>
    </citation>
    <scope>NUCLEOTIDE SEQUENCE [LARGE SCALE GENOMIC DNA]</scope>
    <source>
        <strain evidence="4">KIB-2018</strain>
        <tissue evidence="4">Leaf</tissue>
    </source>
</reference>
<feature type="signal peptide" evidence="3">
    <location>
        <begin position="1"/>
        <end position="22"/>
    </location>
</feature>
<evidence type="ECO:0000256" key="3">
    <source>
        <dbReference type="SAM" id="SignalP"/>
    </source>
</evidence>
<proteinExistence type="inferred from homology"/>
<protein>
    <recommendedName>
        <fullName evidence="6">Thaumatin-like protein</fullName>
    </recommendedName>
</protein>
<keyword evidence="3" id="KW-0732">Signal</keyword>
<dbReference type="PRINTS" id="PR00347">
    <property type="entry name" value="THAUMATIN"/>
</dbReference>
<evidence type="ECO:0000313" key="4">
    <source>
        <dbReference type="EMBL" id="KAJ8899903.1"/>
    </source>
</evidence>
<dbReference type="InterPro" id="IPR037176">
    <property type="entry name" value="Osmotin/thaumatin-like_sf"/>
</dbReference>
<dbReference type="CDD" id="cd09218">
    <property type="entry name" value="TLP-PA"/>
    <property type="match status" value="1"/>
</dbReference>
<feature type="disulfide bond" evidence="2">
    <location>
        <begin position="80"/>
        <end position="90"/>
    </location>
</feature>
<dbReference type="Pfam" id="PF00314">
    <property type="entry name" value="Thaumatin"/>
    <property type="match status" value="1"/>
</dbReference>
<feature type="disulfide bond" evidence="2">
    <location>
        <begin position="31"/>
        <end position="244"/>
    </location>
</feature>
<feature type="disulfide bond" evidence="2">
    <location>
        <begin position="163"/>
        <end position="179"/>
    </location>
</feature>
<feature type="disulfide bond" evidence="2">
    <location>
        <begin position="150"/>
        <end position="233"/>
    </location>
</feature>
<keyword evidence="2" id="KW-1015">Disulfide bond</keyword>
<name>A0AAV8UFQ6_9ROSI</name>
<dbReference type="PROSITE" id="PS51367">
    <property type="entry name" value="THAUMATIN_2"/>
    <property type="match status" value="1"/>
</dbReference>
<comment type="caution">
    <text evidence="4">The sequence shown here is derived from an EMBL/GenBank/DDBJ whole genome shotgun (WGS) entry which is preliminary data.</text>
</comment>
<feature type="disulfide bond" evidence="2">
    <location>
        <begin position="183"/>
        <end position="192"/>
    </location>
</feature>
<dbReference type="SUPFAM" id="SSF49870">
    <property type="entry name" value="Osmotin, thaumatin-like protein"/>
    <property type="match status" value="1"/>
</dbReference>
<feature type="disulfide bond" evidence="2">
    <location>
        <begin position="95"/>
        <end position="102"/>
    </location>
</feature>
<dbReference type="EMBL" id="JAIWQS010000008">
    <property type="protein sequence ID" value="KAJ8899903.1"/>
    <property type="molecule type" value="Genomic_DNA"/>
</dbReference>
<dbReference type="AlphaFoldDB" id="A0AAV8UFQ6"/>
<feature type="chain" id="PRO_5043821331" description="Thaumatin-like protein" evidence="3">
    <location>
        <begin position="23"/>
        <end position="245"/>
    </location>
</feature>
<sequence length="245" mass="26010">METLAIFCLALAYSSFFSGALAGTFTITNKCQYTIWPATLTREGRPPLSKTGFELSSGSSSSIDNVPGDWSGRVWARTNCATDAAGKFTCATADCGSGQIQCNGAGAVPPASLAEFTLNGDQGKDFYDLSLVDGYNLPLSITPQGGSPDCKVTSCQNDVNKVCPQDLAVKGRDGSTIACKSACLAFNKPNYCCTGDFNKPETCPPTNYSKIFKDQCPQAYSYAYDDKSSTFTCPTGPSYLITFCP</sequence>
<evidence type="ECO:0000313" key="5">
    <source>
        <dbReference type="Proteomes" id="UP001159364"/>
    </source>
</evidence>
<comment type="similarity">
    <text evidence="1">Belongs to the thaumatin family.</text>
</comment>
<dbReference type="PIRSF" id="PIRSF002703">
    <property type="entry name" value="Thaumatin"/>
    <property type="match status" value="1"/>
</dbReference>
<dbReference type="FunFam" id="2.60.110.10:FF:000004">
    <property type="entry name" value="THAUMATIN-LIKE PROTEIN 1"/>
    <property type="match status" value="1"/>
</dbReference>
<evidence type="ECO:0008006" key="6">
    <source>
        <dbReference type="Google" id="ProtNLM"/>
    </source>
</evidence>
<evidence type="ECO:0000256" key="2">
    <source>
        <dbReference type="PIRSR" id="PIRSR002703-1"/>
    </source>
</evidence>
<organism evidence="4 5">
    <name type="scientific">Erythroxylum novogranatense</name>
    <dbReference type="NCBI Taxonomy" id="1862640"/>
    <lineage>
        <taxon>Eukaryota</taxon>
        <taxon>Viridiplantae</taxon>
        <taxon>Streptophyta</taxon>
        <taxon>Embryophyta</taxon>
        <taxon>Tracheophyta</taxon>
        <taxon>Spermatophyta</taxon>
        <taxon>Magnoliopsida</taxon>
        <taxon>eudicotyledons</taxon>
        <taxon>Gunneridae</taxon>
        <taxon>Pentapetalae</taxon>
        <taxon>rosids</taxon>
        <taxon>fabids</taxon>
        <taxon>Malpighiales</taxon>
        <taxon>Erythroxylaceae</taxon>
        <taxon>Erythroxylum</taxon>
    </lineage>
</organism>
<feature type="disulfide bond" evidence="2">
    <location>
        <begin position="193"/>
        <end position="203"/>
    </location>
</feature>
<dbReference type="PROSITE" id="PS00316">
    <property type="entry name" value="THAUMATIN_1"/>
    <property type="match status" value="1"/>
</dbReference>
<keyword evidence="5" id="KW-1185">Reference proteome</keyword>